<evidence type="ECO:0000313" key="2">
    <source>
        <dbReference type="EMBL" id="CAZ86387.1"/>
    </source>
</evidence>
<evidence type="ECO:0000256" key="1">
    <source>
        <dbReference type="SAM" id="MobiDB-lite"/>
    </source>
</evidence>
<gene>
    <name evidence="2" type="ORF">GSTUM_00011796001</name>
</gene>
<accession>D5GPC2</accession>
<proteinExistence type="predicted"/>
<organism evidence="2 3">
    <name type="scientific">Tuber melanosporum (strain Mel28)</name>
    <name type="common">Perigord black truffle</name>
    <dbReference type="NCBI Taxonomy" id="656061"/>
    <lineage>
        <taxon>Eukaryota</taxon>
        <taxon>Fungi</taxon>
        <taxon>Dikarya</taxon>
        <taxon>Ascomycota</taxon>
        <taxon>Pezizomycotina</taxon>
        <taxon>Pezizomycetes</taxon>
        <taxon>Pezizales</taxon>
        <taxon>Tuberaceae</taxon>
        <taxon>Tuber</taxon>
    </lineage>
</organism>
<reference evidence="2 3" key="1">
    <citation type="journal article" date="2010" name="Nature">
        <title>Perigord black truffle genome uncovers evolutionary origins and mechanisms of symbiosis.</title>
        <authorList>
            <person name="Martin F."/>
            <person name="Kohler A."/>
            <person name="Murat C."/>
            <person name="Balestrini R."/>
            <person name="Coutinho P.M."/>
            <person name="Jaillon O."/>
            <person name="Montanini B."/>
            <person name="Morin E."/>
            <person name="Noel B."/>
            <person name="Percudani R."/>
            <person name="Porcel B."/>
            <person name="Rubini A."/>
            <person name="Amicucci A."/>
            <person name="Amselem J."/>
            <person name="Anthouard V."/>
            <person name="Arcioni S."/>
            <person name="Artiguenave F."/>
            <person name="Aury J.M."/>
            <person name="Ballario P."/>
            <person name="Bolchi A."/>
            <person name="Brenna A."/>
            <person name="Brun A."/>
            <person name="Buee M."/>
            <person name="Cantarel B."/>
            <person name="Chevalier G."/>
            <person name="Couloux A."/>
            <person name="Da Silva C."/>
            <person name="Denoeud F."/>
            <person name="Duplessis S."/>
            <person name="Ghignone S."/>
            <person name="Hilselberger B."/>
            <person name="Iotti M."/>
            <person name="Marcais B."/>
            <person name="Mello A."/>
            <person name="Miranda M."/>
            <person name="Pacioni G."/>
            <person name="Quesneville H."/>
            <person name="Riccioni C."/>
            <person name="Ruotolo R."/>
            <person name="Splivallo R."/>
            <person name="Stocchi V."/>
            <person name="Tisserant E."/>
            <person name="Viscomi A.R."/>
            <person name="Zambonelli A."/>
            <person name="Zampieri E."/>
            <person name="Henrissat B."/>
            <person name="Lebrun M.H."/>
            <person name="Paolocci F."/>
            <person name="Bonfante P."/>
            <person name="Ottonello S."/>
            <person name="Wincker P."/>
        </authorList>
    </citation>
    <scope>NUCLEOTIDE SEQUENCE [LARGE SCALE GENOMIC DNA]</scope>
    <source>
        <strain evidence="2 3">Mel28</strain>
    </source>
</reference>
<dbReference type="HOGENOM" id="CLU_2544258_0_0_1"/>
<dbReference type="GeneID" id="9186627"/>
<dbReference type="AlphaFoldDB" id="D5GPC2"/>
<dbReference type="RefSeq" id="XP_002842196.1">
    <property type="nucleotide sequence ID" value="XM_002842150.1"/>
</dbReference>
<sequence length="83" mass="9096">MARTDSHWSVAVNCARPGSLREAPRPLDRLLNLVHVPLQNLGPPKPMEAASISSDEAHHSRLRTQGRSADQLKIAKILGRLVS</sequence>
<dbReference type="EMBL" id="FN430373">
    <property type="protein sequence ID" value="CAZ86387.1"/>
    <property type="molecule type" value="Genomic_DNA"/>
</dbReference>
<dbReference type="Proteomes" id="UP000006911">
    <property type="component" value="Unassembled WGS sequence"/>
</dbReference>
<name>D5GPC2_TUBMM</name>
<feature type="region of interest" description="Disordered" evidence="1">
    <location>
        <begin position="42"/>
        <end position="68"/>
    </location>
</feature>
<evidence type="ECO:0000313" key="3">
    <source>
        <dbReference type="Proteomes" id="UP000006911"/>
    </source>
</evidence>
<protein>
    <submittedName>
        <fullName evidence="2">(Perigord truffle) hypothetical protein</fullName>
    </submittedName>
</protein>
<keyword evidence="3" id="KW-1185">Reference proteome</keyword>
<dbReference type="KEGG" id="tml:GSTUM_00011796001"/>
<dbReference type="InParanoid" id="D5GPC2"/>